<evidence type="ECO:0000259" key="1">
    <source>
        <dbReference type="SMART" id="SM00986"/>
    </source>
</evidence>
<dbReference type="EMBL" id="CP044331">
    <property type="protein sequence ID" value="QGM96445.1"/>
    <property type="molecule type" value="Genomic_DNA"/>
</dbReference>
<dbReference type="PANTHER" id="PTHR42160">
    <property type="entry name" value="URACIL-DNA GLYCOSYLASE SUPERFAMILY PROTEIN"/>
    <property type="match status" value="1"/>
</dbReference>
<dbReference type="InterPro" id="IPR036895">
    <property type="entry name" value="Uracil-DNA_glycosylase-like_sf"/>
</dbReference>
<dbReference type="AlphaFoldDB" id="A0A6B8M293"/>
<dbReference type="Pfam" id="PF03167">
    <property type="entry name" value="UDG"/>
    <property type="match status" value="1"/>
</dbReference>
<dbReference type="SMART" id="SM00987">
    <property type="entry name" value="UreE_C"/>
    <property type="match status" value="1"/>
</dbReference>
<dbReference type="PANTHER" id="PTHR42160:SF1">
    <property type="entry name" value="URACIL-DNA GLYCOSYLASE SUPERFAMILY PROTEIN"/>
    <property type="match status" value="1"/>
</dbReference>
<accession>A0A6B8M293</accession>
<keyword evidence="3" id="KW-1185">Reference proteome</keyword>
<dbReference type="KEGG" id="mpar:F7D14_02405"/>
<dbReference type="Proteomes" id="UP000422569">
    <property type="component" value="Chromosome"/>
</dbReference>
<dbReference type="InterPro" id="IPR047124">
    <property type="entry name" value="HI_0220.2"/>
</dbReference>
<dbReference type="InterPro" id="IPR005122">
    <property type="entry name" value="Uracil-DNA_glycosylase-like"/>
</dbReference>
<reference evidence="2 3" key="1">
    <citation type="submission" date="2019-09" db="EMBL/GenBank/DDBJ databases">
        <title>Isolation and complete genome sequencing of Methylocystis species.</title>
        <authorList>
            <person name="Rumah B.L."/>
            <person name="Stead C.E."/>
            <person name="Stevens B.C."/>
            <person name="Minton N.P."/>
            <person name="Grosse-Honebrink A."/>
            <person name="Zhang Y."/>
        </authorList>
    </citation>
    <scope>NUCLEOTIDE SEQUENCE [LARGE SCALE GENOMIC DNA]</scope>
    <source>
        <strain evidence="2 3">BRCS2</strain>
    </source>
</reference>
<dbReference type="SMART" id="SM00986">
    <property type="entry name" value="UDG"/>
    <property type="match status" value="1"/>
</dbReference>
<dbReference type="RefSeq" id="WP_016919873.1">
    <property type="nucleotide sequence ID" value="NZ_CP044331.1"/>
</dbReference>
<name>A0A6B8M293_9HYPH</name>
<proteinExistence type="predicted"/>
<evidence type="ECO:0000313" key="3">
    <source>
        <dbReference type="Proteomes" id="UP000422569"/>
    </source>
</evidence>
<dbReference type="Gene3D" id="3.40.470.10">
    <property type="entry name" value="Uracil-DNA glycosylase-like domain"/>
    <property type="match status" value="1"/>
</dbReference>
<organism evidence="2 3">
    <name type="scientific">Methylocystis parvus</name>
    <dbReference type="NCBI Taxonomy" id="134"/>
    <lineage>
        <taxon>Bacteria</taxon>
        <taxon>Pseudomonadati</taxon>
        <taxon>Pseudomonadota</taxon>
        <taxon>Alphaproteobacteria</taxon>
        <taxon>Hyphomicrobiales</taxon>
        <taxon>Methylocystaceae</taxon>
        <taxon>Methylocystis</taxon>
    </lineage>
</organism>
<protein>
    <submittedName>
        <fullName evidence="2">Uracil-DNA glycosylase family protein</fullName>
    </submittedName>
</protein>
<dbReference type="SUPFAM" id="SSF52141">
    <property type="entry name" value="Uracil-DNA glycosylase-like"/>
    <property type="match status" value="1"/>
</dbReference>
<dbReference type="CDD" id="cd10033">
    <property type="entry name" value="UDG_like"/>
    <property type="match status" value="1"/>
</dbReference>
<gene>
    <name evidence="2" type="ORF">F7D14_02405</name>
</gene>
<feature type="domain" description="Uracil-DNA glycosylase-like" evidence="1">
    <location>
        <begin position="36"/>
        <end position="202"/>
    </location>
</feature>
<evidence type="ECO:0000313" key="2">
    <source>
        <dbReference type="EMBL" id="QGM96445.1"/>
    </source>
</evidence>
<sequence length="216" mass="23906">MAREEAAKLEALATQIRACRRCADAAAPLPHDPRPVFRVSPTARLLVASQAPGNLVNQTGVPFNDPSGERLRDWMGVDRDIFYDVSRIAIVPMGFCFPGNDAAGGDLPPRPECRKLWHDPLFAALPKIETVLAIGRYAQDYHFARLGHGLPKGASVSQTVARWREFQGARPLIFPLPHPSWRNTGWLKKNPWFEAEVLPALRAEVARLVGTCDKPA</sequence>